<dbReference type="RefSeq" id="WP_347166336.1">
    <property type="nucleotide sequence ID" value="NZ_JBDNCH010000002.1"/>
</dbReference>
<dbReference type="Gene3D" id="1.25.40.380">
    <property type="entry name" value="Protein of unknown function DUF1810"/>
    <property type="match status" value="1"/>
</dbReference>
<dbReference type="Pfam" id="PF08837">
    <property type="entry name" value="DUF1810"/>
    <property type="match status" value="1"/>
</dbReference>
<protein>
    <submittedName>
        <fullName evidence="1">DUF1810 domain-containing protein</fullName>
    </submittedName>
</protein>
<dbReference type="InterPro" id="IPR014937">
    <property type="entry name" value="DUF1810"/>
</dbReference>
<keyword evidence="2" id="KW-1185">Reference proteome</keyword>
<accession>A0AAW9SMJ8</accession>
<evidence type="ECO:0000313" key="2">
    <source>
        <dbReference type="Proteomes" id="UP001428774"/>
    </source>
</evidence>
<dbReference type="PIRSF" id="PIRSF008546">
    <property type="entry name" value="UCP008546"/>
    <property type="match status" value="1"/>
</dbReference>
<sequence>MAEFQEFVGAQDAVWTDVLRELRAGQKTSHWIWWVFPQLRALGRSPRALHFGLAGLDEAAAYLSHPTLGPRLQDCTALLLTHDGTDPERILGPVDALKVRSCMTLFEAVPKAPAAFSTVLDRMYGGARCPVTTRALSP</sequence>
<gene>
    <name evidence="1" type="ORF">ABFB10_09530</name>
</gene>
<evidence type="ECO:0000313" key="1">
    <source>
        <dbReference type="EMBL" id="MEN9061246.1"/>
    </source>
</evidence>
<proteinExistence type="predicted"/>
<name>A0AAW9SMJ8_9RHOB</name>
<dbReference type="Proteomes" id="UP001428774">
    <property type="component" value="Unassembled WGS sequence"/>
</dbReference>
<dbReference type="AlphaFoldDB" id="A0AAW9SMJ8"/>
<dbReference type="SUPFAM" id="SSF140736">
    <property type="entry name" value="Rv1873-like"/>
    <property type="match status" value="1"/>
</dbReference>
<comment type="caution">
    <text evidence="1">The sequence shown here is derived from an EMBL/GenBank/DDBJ whole genome shotgun (WGS) entry which is preliminary data.</text>
</comment>
<reference evidence="1 2" key="1">
    <citation type="submission" date="2024-05" db="EMBL/GenBank/DDBJ databases">
        <title>Genome sequence of Ponticoccus litoralis KCCM 90028.</title>
        <authorList>
            <person name="Kim J.M."/>
            <person name="Lee J.K."/>
            <person name="Choi B.J."/>
            <person name="Bayburt H."/>
            <person name="Baek J.H."/>
            <person name="Jeon C.O."/>
        </authorList>
    </citation>
    <scope>NUCLEOTIDE SEQUENCE [LARGE SCALE GENOMIC DNA]</scope>
    <source>
        <strain evidence="1 2">KCCM 90028</strain>
    </source>
</reference>
<dbReference type="EMBL" id="JBDNCH010000002">
    <property type="protein sequence ID" value="MEN9061246.1"/>
    <property type="molecule type" value="Genomic_DNA"/>
</dbReference>
<dbReference type="InterPro" id="IPR036287">
    <property type="entry name" value="Rv1873-like_sf"/>
</dbReference>
<organism evidence="1 2">
    <name type="scientific">Ponticoccus litoralis</name>
    <dbReference type="NCBI Taxonomy" id="422297"/>
    <lineage>
        <taxon>Bacteria</taxon>
        <taxon>Pseudomonadati</taxon>
        <taxon>Pseudomonadota</taxon>
        <taxon>Alphaproteobacteria</taxon>
        <taxon>Rhodobacterales</taxon>
        <taxon>Roseobacteraceae</taxon>
        <taxon>Ponticoccus</taxon>
    </lineage>
</organism>